<dbReference type="Pfam" id="PF14903">
    <property type="entry name" value="WG_beta_rep"/>
    <property type="match status" value="5"/>
</dbReference>
<dbReference type="RefSeq" id="WP_175628331.1">
    <property type="nucleotide sequence ID" value="NZ_MVBK01000104.1"/>
</dbReference>
<evidence type="ECO:0008006" key="3">
    <source>
        <dbReference type="Google" id="ProtNLM"/>
    </source>
</evidence>
<dbReference type="STRING" id="108003.B1C78_15235"/>
<dbReference type="AlphaFoldDB" id="A0A1V3NB75"/>
<dbReference type="EMBL" id="MVBK01000104">
    <property type="protein sequence ID" value="OOG22327.1"/>
    <property type="molecule type" value="Genomic_DNA"/>
</dbReference>
<dbReference type="InterPro" id="IPR032774">
    <property type="entry name" value="WG_beta_rep"/>
</dbReference>
<dbReference type="Proteomes" id="UP000189462">
    <property type="component" value="Unassembled WGS sequence"/>
</dbReference>
<gene>
    <name evidence="1" type="ORF">B1C78_15235</name>
</gene>
<reference evidence="1 2" key="1">
    <citation type="submission" date="2017-02" db="EMBL/GenBank/DDBJ databases">
        <title>Genomic diversity within the haloalkaliphilic genus Thioalkalivibrio.</title>
        <authorList>
            <person name="Ahn A.-C."/>
            <person name="Meier-Kolthoff J."/>
            <person name="Overmars L."/>
            <person name="Richter M."/>
            <person name="Woyke T."/>
            <person name="Sorokin D.Y."/>
            <person name="Muyzer G."/>
        </authorList>
    </citation>
    <scope>NUCLEOTIDE SEQUENCE [LARGE SCALE GENOMIC DNA]</scope>
    <source>
        <strain evidence="1 2">ALJD</strain>
    </source>
</reference>
<protein>
    <recommendedName>
        <fullName evidence="3">WG repeat-containing protein</fullName>
    </recommendedName>
</protein>
<evidence type="ECO:0000313" key="1">
    <source>
        <dbReference type="EMBL" id="OOG22327.1"/>
    </source>
</evidence>
<proteinExistence type="predicted"/>
<evidence type="ECO:0000313" key="2">
    <source>
        <dbReference type="Proteomes" id="UP000189462"/>
    </source>
</evidence>
<dbReference type="PANTHER" id="PTHR37841">
    <property type="entry name" value="GLR2918 PROTEIN"/>
    <property type="match status" value="1"/>
</dbReference>
<keyword evidence="2" id="KW-1185">Reference proteome</keyword>
<comment type="caution">
    <text evidence="1">The sequence shown here is derived from an EMBL/GenBank/DDBJ whole genome shotgun (WGS) entry which is preliminary data.</text>
</comment>
<dbReference type="PANTHER" id="PTHR37841:SF1">
    <property type="entry name" value="DUF3298 DOMAIN-CONTAINING PROTEIN"/>
    <property type="match status" value="1"/>
</dbReference>
<accession>A0A1V3NB75</accession>
<sequence>MASFAAMMLTLAPVQAEGLFPAPQGEQWGYIDRQGEWVVEPRFTQAEVFSEGRAAVFDGEKWGVIDGEGAWVREPFIRSMGRRTLGGQYRFVDPPISPFREGHAAVCSRTEGCYLIDRDGDEHLVDAGFHHLLSPSEGLVAYQHGRGMREPQGFLDLDGQVVIEARFDEVGPFSDGLAVAAESRSAWGYADRDGQWAIASDFRGAGPFRDGLAPVRHGLREWFYIDREGNVVIDGPFREAHPFSDGVALVEDRDRQYRFINTDGEEVLEEFTQRDDLCGIRPFHNGLARALLVKPGARGCGTITTGHGRMFAENGRLAYINREGEVVWAEG</sequence>
<name>A0A1V3NB75_9GAMM</name>
<organism evidence="1 2">
    <name type="scientific">Thioalkalivibrio denitrificans</name>
    <dbReference type="NCBI Taxonomy" id="108003"/>
    <lineage>
        <taxon>Bacteria</taxon>
        <taxon>Pseudomonadati</taxon>
        <taxon>Pseudomonadota</taxon>
        <taxon>Gammaproteobacteria</taxon>
        <taxon>Chromatiales</taxon>
        <taxon>Ectothiorhodospiraceae</taxon>
        <taxon>Thioalkalivibrio</taxon>
    </lineage>
</organism>